<comment type="caution">
    <text evidence="5">The sequence shown here is derived from an EMBL/GenBank/DDBJ whole genome shotgun (WGS) entry which is preliminary data.</text>
</comment>
<evidence type="ECO:0000313" key="6">
    <source>
        <dbReference type="Proteomes" id="UP000460221"/>
    </source>
</evidence>
<evidence type="ECO:0000256" key="2">
    <source>
        <dbReference type="RuleBase" id="RU003616"/>
    </source>
</evidence>
<name>A0A7K1FN79_9ACTN</name>
<dbReference type="Pfam" id="PF00011">
    <property type="entry name" value="HSP20"/>
    <property type="match status" value="1"/>
</dbReference>
<dbReference type="EMBL" id="WLYK01000004">
    <property type="protein sequence ID" value="MTD14683.1"/>
    <property type="molecule type" value="Genomic_DNA"/>
</dbReference>
<dbReference type="SUPFAM" id="SSF49764">
    <property type="entry name" value="HSP20-like chaperones"/>
    <property type="match status" value="1"/>
</dbReference>
<dbReference type="InterPro" id="IPR002068">
    <property type="entry name" value="A-crystallin/Hsp20_dom"/>
</dbReference>
<dbReference type="PANTHER" id="PTHR11527">
    <property type="entry name" value="HEAT-SHOCK PROTEIN 20 FAMILY MEMBER"/>
    <property type="match status" value="1"/>
</dbReference>
<reference evidence="5 6" key="1">
    <citation type="submission" date="2019-11" db="EMBL/GenBank/DDBJ databases">
        <authorList>
            <person name="Jiang L.-Q."/>
        </authorList>
    </citation>
    <scope>NUCLEOTIDE SEQUENCE [LARGE SCALE GENOMIC DNA]</scope>
    <source>
        <strain evidence="5 6">YIM 132087</strain>
    </source>
</reference>
<dbReference type="InterPro" id="IPR008978">
    <property type="entry name" value="HSP20-like_chaperone"/>
</dbReference>
<evidence type="ECO:0000256" key="3">
    <source>
        <dbReference type="SAM" id="MobiDB-lite"/>
    </source>
</evidence>
<evidence type="ECO:0000256" key="1">
    <source>
        <dbReference type="PROSITE-ProRule" id="PRU00285"/>
    </source>
</evidence>
<gene>
    <name evidence="5" type="ORF">GIS00_12095</name>
</gene>
<comment type="similarity">
    <text evidence="1 2">Belongs to the small heat shock protein (HSP20) family.</text>
</comment>
<feature type="compositionally biased region" description="Polar residues" evidence="3">
    <location>
        <begin position="111"/>
        <end position="120"/>
    </location>
</feature>
<feature type="domain" description="SHSP" evidence="4">
    <location>
        <begin position="1"/>
        <end position="105"/>
    </location>
</feature>
<dbReference type="Proteomes" id="UP000460221">
    <property type="component" value="Unassembled WGS sequence"/>
</dbReference>
<dbReference type="InterPro" id="IPR031107">
    <property type="entry name" value="Small_HSP"/>
</dbReference>
<proteinExistence type="inferred from homology"/>
<protein>
    <submittedName>
        <fullName evidence="5">Hsp20 family protein</fullName>
    </submittedName>
</protein>
<organism evidence="5 6">
    <name type="scientific">Nakamurella alba</name>
    <dbReference type="NCBI Taxonomy" id="2665158"/>
    <lineage>
        <taxon>Bacteria</taxon>
        <taxon>Bacillati</taxon>
        <taxon>Actinomycetota</taxon>
        <taxon>Actinomycetes</taxon>
        <taxon>Nakamurellales</taxon>
        <taxon>Nakamurellaceae</taxon>
        <taxon>Nakamurella</taxon>
    </lineage>
</organism>
<evidence type="ECO:0000313" key="5">
    <source>
        <dbReference type="EMBL" id="MTD14683.1"/>
    </source>
</evidence>
<feature type="region of interest" description="Disordered" evidence="3">
    <location>
        <begin position="105"/>
        <end position="127"/>
    </location>
</feature>
<dbReference type="CDD" id="cd06464">
    <property type="entry name" value="ACD_sHsps-like"/>
    <property type="match status" value="1"/>
</dbReference>
<sequence length="127" mass="13872">MPMDVYRQGDHYVLNADLPGLDPGSVRIDVDNGILTIQGQRTPAAAEQEQWVARERFTGSYLRKLFLGDGIDAEKISAGYRDGVLSLIMPIADRAKPRRIHIDALGEVHSETTPAASDSPSGRELAN</sequence>
<keyword evidence="6" id="KW-1185">Reference proteome</keyword>
<evidence type="ECO:0000259" key="4">
    <source>
        <dbReference type="PROSITE" id="PS01031"/>
    </source>
</evidence>
<dbReference type="Gene3D" id="2.60.40.790">
    <property type="match status" value="1"/>
</dbReference>
<dbReference type="PROSITE" id="PS01031">
    <property type="entry name" value="SHSP"/>
    <property type="match status" value="1"/>
</dbReference>
<accession>A0A7K1FN79</accession>
<dbReference type="AlphaFoldDB" id="A0A7K1FN79"/>